<dbReference type="EMBL" id="FWYD01000008">
    <property type="protein sequence ID" value="SMC86259.1"/>
    <property type="molecule type" value="Genomic_DNA"/>
</dbReference>
<evidence type="ECO:0000256" key="6">
    <source>
        <dbReference type="ARBA" id="ARBA00022989"/>
    </source>
</evidence>
<evidence type="ECO:0000256" key="1">
    <source>
        <dbReference type="ARBA" id="ARBA00004429"/>
    </source>
</evidence>
<name>A0A1W2CM13_9RHOB</name>
<keyword evidence="12" id="KW-1185">Reference proteome</keyword>
<evidence type="ECO:0000256" key="2">
    <source>
        <dbReference type="ARBA" id="ARBA00022448"/>
    </source>
</evidence>
<comment type="subcellular location">
    <subcellularLocation>
        <location evidence="1 9">Cell inner membrane</location>
        <topology evidence="1 9">Multi-pass membrane protein</topology>
    </subcellularLocation>
</comment>
<keyword evidence="6 9" id="KW-1133">Transmembrane helix</keyword>
<evidence type="ECO:0000256" key="5">
    <source>
        <dbReference type="ARBA" id="ARBA00022692"/>
    </source>
</evidence>
<accession>A0A1W2CM13</accession>
<reference evidence="11 12" key="1">
    <citation type="submission" date="2017-04" db="EMBL/GenBank/DDBJ databases">
        <authorList>
            <person name="Afonso C.L."/>
            <person name="Miller P.J."/>
            <person name="Scott M.A."/>
            <person name="Spackman E."/>
            <person name="Goraichik I."/>
            <person name="Dimitrov K.M."/>
            <person name="Suarez D.L."/>
            <person name="Swayne D.E."/>
        </authorList>
    </citation>
    <scope>NUCLEOTIDE SEQUENCE [LARGE SCALE GENOMIC DNA]</scope>
    <source>
        <strain evidence="11 12">CGMCC 1.12644</strain>
    </source>
</reference>
<evidence type="ECO:0000313" key="12">
    <source>
        <dbReference type="Proteomes" id="UP000192330"/>
    </source>
</evidence>
<dbReference type="InterPro" id="IPR007387">
    <property type="entry name" value="TRAP_DctQ"/>
</dbReference>
<evidence type="ECO:0000313" key="11">
    <source>
        <dbReference type="EMBL" id="SMC86259.1"/>
    </source>
</evidence>
<dbReference type="InterPro" id="IPR055348">
    <property type="entry name" value="DctQ"/>
</dbReference>
<keyword evidence="7 9" id="KW-0472">Membrane</keyword>
<comment type="function">
    <text evidence="9">Part of the tripartite ATP-independent periplasmic (TRAP) transport system.</text>
</comment>
<sequence length="179" mass="19293">MLKFQHALDRISLGIEMVAGALMALVTVLVVISAISRYLFAYPLPDAFDLGRLLLGAAIMWGFASVGYRGSHIKVDILAEIAGPGIRRWIDAFAWTLLLIFTVVLCWKMFGRVVGAATSGESTMDLRLPAWPVMALIWAGVLVSIPAIVARLILVVSGRGTLDHFDSADVGDPDDRGAV</sequence>
<dbReference type="GO" id="GO:0015740">
    <property type="term" value="P:C4-dicarboxylate transport"/>
    <property type="evidence" value="ECO:0007669"/>
    <property type="project" value="TreeGrafter"/>
</dbReference>
<dbReference type="STRING" id="1387277.SAMN06295998_10882"/>
<organism evidence="11 12">
    <name type="scientific">Primorskyibacter flagellatus</name>
    <dbReference type="NCBI Taxonomy" id="1387277"/>
    <lineage>
        <taxon>Bacteria</taxon>
        <taxon>Pseudomonadati</taxon>
        <taxon>Pseudomonadota</taxon>
        <taxon>Alphaproteobacteria</taxon>
        <taxon>Rhodobacterales</taxon>
        <taxon>Roseobacteraceae</taxon>
        <taxon>Primorskyibacter</taxon>
    </lineage>
</organism>
<keyword evidence="5 9" id="KW-0812">Transmembrane</keyword>
<feature type="transmembrane region" description="Helical" evidence="9">
    <location>
        <begin position="50"/>
        <end position="68"/>
    </location>
</feature>
<evidence type="ECO:0000259" key="10">
    <source>
        <dbReference type="Pfam" id="PF04290"/>
    </source>
</evidence>
<comment type="subunit">
    <text evidence="9">The complex comprises the extracytoplasmic solute receptor protein and the two transmembrane proteins.</text>
</comment>
<dbReference type="PANTHER" id="PTHR35011">
    <property type="entry name" value="2,3-DIKETO-L-GULONATE TRAP TRANSPORTER SMALL PERMEASE PROTEIN YIAM"/>
    <property type="match status" value="1"/>
</dbReference>
<proteinExistence type="inferred from homology"/>
<evidence type="ECO:0000256" key="9">
    <source>
        <dbReference type="RuleBase" id="RU369079"/>
    </source>
</evidence>
<keyword evidence="2 9" id="KW-0813">Transport</keyword>
<evidence type="ECO:0000256" key="3">
    <source>
        <dbReference type="ARBA" id="ARBA00022475"/>
    </source>
</evidence>
<dbReference type="Proteomes" id="UP000192330">
    <property type="component" value="Unassembled WGS sequence"/>
</dbReference>
<keyword evidence="3" id="KW-1003">Cell membrane</keyword>
<dbReference type="OrthoDB" id="7866592at2"/>
<dbReference type="GO" id="GO:0005886">
    <property type="term" value="C:plasma membrane"/>
    <property type="evidence" value="ECO:0007669"/>
    <property type="project" value="UniProtKB-SubCell"/>
</dbReference>
<feature type="transmembrane region" description="Helical" evidence="9">
    <location>
        <begin position="89"/>
        <end position="110"/>
    </location>
</feature>
<feature type="transmembrane region" description="Helical" evidence="9">
    <location>
        <begin position="130"/>
        <end position="154"/>
    </location>
</feature>
<keyword evidence="4 9" id="KW-0997">Cell inner membrane</keyword>
<dbReference type="RefSeq" id="WP_084353251.1">
    <property type="nucleotide sequence ID" value="NZ_FWYD01000008.1"/>
</dbReference>
<evidence type="ECO:0000256" key="8">
    <source>
        <dbReference type="ARBA" id="ARBA00038436"/>
    </source>
</evidence>
<dbReference type="GO" id="GO:0022857">
    <property type="term" value="F:transmembrane transporter activity"/>
    <property type="evidence" value="ECO:0007669"/>
    <property type="project" value="UniProtKB-UniRule"/>
</dbReference>
<gene>
    <name evidence="11" type="ORF">SAMN06295998_10882</name>
</gene>
<evidence type="ECO:0000256" key="7">
    <source>
        <dbReference type="ARBA" id="ARBA00023136"/>
    </source>
</evidence>
<protein>
    <recommendedName>
        <fullName evidence="9">TRAP transporter small permease protein</fullName>
    </recommendedName>
</protein>
<dbReference type="AlphaFoldDB" id="A0A1W2CM13"/>
<evidence type="ECO:0000256" key="4">
    <source>
        <dbReference type="ARBA" id="ARBA00022519"/>
    </source>
</evidence>
<dbReference type="Pfam" id="PF04290">
    <property type="entry name" value="DctQ"/>
    <property type="match status" value="1"/>
</dbReference>
<feature type="domain" description="Tripartite ATP-independent periplasmic transporters DctQ component" evidence="10">
    <location>
        <begin position="27"/>
        <end position="155"/>
    </location>
</feature>
<comment type="similarity">
    <text evidence="8 9">Belongs to the TRAP transporter small permease family.</text>
</comment>
<dbReference type="PANTHER" id="PTHR35011:SF2">
    <property type="entry name" value="2,3-DIKETO-L-GULONATE TRAP TRANSPORTER SMALL PERMEASE PROTEIN YIAM"/>
    <property type="match status" value="1"/>
</dbReference>
<feature type="transmembrane region" description="Helical" evidence="9">
    <location>
        <begin position="12"/>
        <end position="38"/>
    </location>
</feature>